<proteinExistence type="predicted"/>
<keyword evidence="1" id="KW-0238">DNA-binding</keyword>
<dbReference type="RefSeq" id="WP_338787790.1">
    <property type="nucleotide sequence ID" value="NZ_CP147403.1"/>
</dbReference>
<accession>A0ABZ2MUK4</accession>
<evidence type="ECO:0000313" key="3">
    <source>
        <dbReference type="Proteomes" id="UP001368328"/>
    </source>
</evidence>
<evidence type="ECO:0008006" key="4">
    <source>
        <dbReference type="Google" id="ProtNLM"/>
    </source>
</evidence>
<protein>
    <recommendedName>
        <fullName evidence="4">Core-binding (CB) domain-containing protein</fullName>
    </recommendedName>
</protein>
<sequence>MLLKFAYQDFLDDRRFKNTTKTNIKNYEMLLGKFVDYCIENQVVNVEEITYSHVRQYLLNCQKKVTKRVPSTQNY</sequence>
<reference evidence="2 3" key="1">
    <citation type="submission" date="2024-02" db="EMBL/GenBank/DDBJ databases">
        <title>Seven novel Bacillus-like species.</title>
        <authorList>
            <person name="Liu G."/>
        </authorList>
    </citation>
    <scope>NUCLEOTIDE SEQUENCE [LARGE SCALE GENOMIC DNA]</scope>
    <source>
        <strain evidence="2 3">FJAT-53654</strain>
    </source>
</reference>
<evidence type="ECO:0000256" key="1">
    <source>
        <dbReference type="ARBA" id="ARBA00023125"/>
    </source>
</evidence>
<gene>
    <name evidence="2" type="ORF">WCV66_01940</name>
</gene>
<name>A0ABZ2MUK4_9BACI</name>
<dbReference type="Proteomes" id="UP001368328">
    <property type="component" value="Chromosome"/>
</dbReference>
<dbReference type="InterPro" id="IPR010998">
    <property type="entry name" value="Integrase_recombinase_N"/>
</dbReference>
<keyword evidence="3" id="KW-1185">Reference proteome</keyword>
<organism evidence="2 3">
    <name type="scientific">Metabacillus rhizosphaerae</name>
    <dbReference type="NCBI Taxonomy" id="3117747"/>
    <lineage>
        <taxon>Bacteria</taxon>
        <taxon>Bacillati</taxon>
        <taxon>Bacillota</taxon>
        <taxon>Bacilli</taxon>
        <taxon>Bacillales</taxon>
        <taxon>Bacillaceae</taxon>
        <taxon>Metabacillus</taxon>
    </lineage>
</organism>
<evidence type="ECO:0000313" key="2">
    <source>
        <dbReference type="EMBL" id="WXB89082.1"/>
    </source>
</evidence>
<dbReference type="EMBL" id="CP147403">
    <property type="protein sequence ID" value="WXB89082.1"/>
    <property type="molecule type" value="Genomic_DNA"/>
</dbReference>
<dbReference type="Gene3D" id="1.10.150.130">
    <property type="match status" value="1"/>
</dbReference>